<dbReference type="Proteomes" id="UP000606720">
    <property type="component" value="Unassembled WGS sequence"/>
</dbReference>
<keyword evidence="5" id="KW-0378">Hydrolase</keyword>
<evidence type="ECO:0000256" key="8">
    <source>
        <dbReference type="SAM" id="Phobius"/>
    </source>
</evidence>
<dbReference type="SMART" id="SM00793">
    <property type="entry name" value="AgrB"/>
    <property type="match status" value="1"/>
</dbReference>
<keyword evidence="3" id="KW-0645">Protease</keyword>
<dbReference type="GO" id="GO:0016020">
    <property type="term" value="C:membrane"/>
    <property type="evidence" value="ECO:0007669"/>
    <property type="project" value="InterPro"/>
</dbReference>
<evidence type="ECO:0000256" key="7">
    <source>
        <dbReference type="ARBA" id="ARBA00023136"/>
    </source>
</evidence>
<sequence length="194" mass="21778">MEKLFQKIVVILEKNGNISNEDREVYLFALHTAMIYLINIVCSIVIGILMGMPLDCIIFLIAFILLRQEAGGYHAPGYKTCFLFSCIVLVLALLWVKLKVPFQTWITMGLMLLASGVIYVNAPLESENKVLGSEQKAKIKIQARQMLAVEMIAGILLLFVDVRAAYAVCSAIIWCGLGCVLWLLQNWMRGKHIN</sequence>
<gene>
    <name evidence="9" type="ORF">H8S17_01880</name>
</gene>
<reference evidence="9" key="1">
    <citation type="submission" date="2020-08" db="EMBL/GenBank/DDBJ databases">
        <title>Genome public.</title>
        <authorList>
            <person name="Liu C."/>
            <person name="Sun Q."/>
        </authorList>
    </citation>
    <scope>NUCLEOTIDE SEQUENCE</scope>
    <source>
        <strain evidence="9">BX1005</strain>
    </source>
</reference>
<feature type="transmembrane region" description="Helical" evidence="8">
    <location>
        <begin position="165"/>
        <end position="184"/>
    </location>
</feature>
<feature type="transmembrane region" description="Helical" evidence="8">
    <location>
        <begin position="102"/>
        <end position="120"/>
    </location>
</feature>
<keyword evidence="6 8" id="KW-1133">Transmembrane helix</keyword>
<dbReference type="EMBL" id="JACOPH010000001">
    <property type="protein sequence ID" value="MBC5712967.1"/>
    <property type="molecule type" value="Genomic_DNA"/>
</dbReference>
<evidence type="ECO:0000313" key="9">
    <source>
        <dbReference type="EMBL" id="MBC5712967.1"/>
    </source>
</evidence>
<keyword evidence="7 8" id="KW-0472">Membrane</keyword>
<dbReference type="RefSeq" id="WP_186865985.1">
    <property type="nucleotide sequence ID" value="NZ_JACOPH010000001.1"/>
</dbReference>
<organism evidence="9 10">
    <name type="scientific">Roseburia zhanii</name>
    <dbReference type="NCBI Taxonomy" id="2763064"/>
    <lineage>
        <taxon>Bacteria</taxon>
        <taxon>Bacillati</taxon>
        <taxon>Bacillota</taxon>
        <taxon>Clostridia</taxon>
        <taxon>Lachnospirales</taxon>
        <taxon>Lachnospiraceae</taxon>
        <taxon>Roseburia</taxon>
    </lineage>
</organism>
<evidence type="ECO:0000256" key="5">
    <source>
        <dbReference type="ARBA" id="ARBA00022801"/>
    </source>
</evidence>
<accession>A0A923LLF3</accession>
<dbReference type="Pfam" id="PF04647">
    <property type="entry name" value="AgrB"/>
    <property type="match status" value="1"/>
</dbReference>
<dbReference type="GO" id="GO:0006508">
    <property type="term" value="P:proteolysis"/>
    <property type="evidence" value="ECO:0007669"/>
    <property type="project" value="UniProtKB-KW"/>
</dbReference>
<protein>
    <submittedName>
        <fullName evidence="9">Accessory gene regulator B family protein</fullName>
    </submittedName>
</protein>
<dbReference type="GO" id="GO:0009372">
    <property type="term" value="P:quorum sensing"/>
    <property type="evidence" value="ECO:0007669"/>
    <property type="project" value="UniProtKB-KW"/>
</dbReference>
<feature type="transmembrane region" description="Helical" evidence="8">
    <location>
        <begin position="78"/>
        <end position="96"/>
    </location>
</feature>
<feature type="transmembrane region" description="Helical" evidence="8">
    <location>
        <begin position="33"/>
        <end position="66"/>
    </location>
</feature>
<evidence type="ECO:0000256" key="6">
    <source>
        <dbReference type="ARBA" id="ARBA00022989"/>
    </source>
</evidence>
<evidence type="ECO:0000256" key="1">
    <source>
        <dbReference type="ARBA" id="ARBA00022475"/>
    </source>
</evidence>
<evidence type="ECO:0000313" key="10">
    <source>
        <dbReference type="Proteomes" id="UP000606720"/>
    </source>
</evidence>
<proteinExistence type="predicted"/>
<name>A0A923LLF3_9FIRM</name>
<keyword evidence="1" id="KW-1003">Cell membrane</keyword>
<evidence type="ECO:0000256" key="3">
    <source>
        <dbReference type="ARBA" id="ARBA00022670"/>
    </source>
</evidence>
<comment type="caution">
    <text evidence="9">The sequence shown here is derived from an EMBL/GenBank/DDBJ whole genome shotgun (WGS) entry which is preliminary data.</text>
</comment>
<keyword evidence="10" id="KW-1185">Reference proteome</keyword>
<keyword evidence="2" id="KW-0673">Quorum sensing</keyword>
<evidence type="ECO:0000256" key="4">
    <source>
        <dbReference type="ARBA" id="ARBA00022692"/>
    </source>
</evidence>
<dbReference type="InterPro" id="IPR006741">
    <property type="entry name" value="AgrB"/>
</dbReference>
<keyword evidence="4 8" id="KW-0812">Transmembrane</keyword>
<dbReference type="GO" id="GO:0008233">
    <property type="term" value="F:peptidase activity"/>
    <property type="evidence" value="ECO:0007669"/>
    <property type="project" value="UniProtKB-KW"/>
</dbReference>
<dbReference type="AlphaFoldDB" id="A0A923LLF3"/>
<evidence type="ECO:0000256" key="2">
    <source>
        <dbReference type="ARBA" id="ARBA00022654"/>
    </source>
</evidence>